<dbReference type="PANTHER" id="PTHR12631:SF10">
    <property type="entry name" value="BETA-XYLOSIDASE-LIKE PROTEIN-RELATED"/>
    <property type="match status" value="1"/>
</dbReference>
<evidence type="ECO:0000256" key="2">
    <source>
        <dbReference type="ARBA" id="ARBA00022801"/>
    </source>
</evidence>
<dbReference type="InterPro" id="IPR049166">
    <property type="entry name" value="GH39_cat"/>
</dbReference>
<feature type="domain" description="Glycosyl hydrolases family 39 N-terminal catalytic" evidence="5">
    <location>
        <begin position="130"/>
        <end position="361"/>
    </location>
</feature>
<feature type="region of interest" description="Disordered" evidence="4">
    <location>
        <begin position="34"/>
        <end position="62"/>
    </location>
</feature>
<dbReference type="InterPro" id="IPR017853">
    <property type="entry name" value="GH"/>
</dbReference>
<dbReference type="InterPro" id="IPR051923">
    <property type="entry name" value="Glycosyl_Hydrolase_39"/>
</dbReference>
<organism evidence="6 7">
    <name type="scientific">Streptosporangium algeriense</name>
    <dbReference type="NCBI Taxonomy" id="1682748"/>
    <lineage>
        <taxon>Bacteria</taxon>
        <taxon>Bacillati</taxon>
        <taxon>Actinomycetota</taxon>
        <taxon>Actinomycetes</taxon>
        <taxon>Streptosporangiales</taxon>
        <taxon>Streptosporangiaceae</taxon>
        <taxon>Streptosporangium</taxon>
    </lineage>
</organism>
<name>A0ABW3DL03_9ACTN</name>
<dbReference type="PANTHER" id="PTHR12631">
    <property type="entry name" value="ALPHA-L-IDURONIDASE"/>
    <property type="match status" value="1"/>
</dbReference>
<protein>
    <submittedName>
        <fullName evidence="6">Xylan 1,4-beta-xylosidase</fullName>
    </submittedName>
</protein>
<gene>
    <name evidence="6" type="ORF">ACFQ08_08415</name>
</gene>
<keyword evidence="2" id="KW-0378">Hydrolase</keyword>
<evidence type="ECO:0000313" key="7">
    <source>
        <dbReference type="Proteomes" id="UP001597024"/>
    </source>
</evidence>
<keyword evidence="3" id="KW-0326">Glycosidase</keyword>
<evidence type="ECO:0000256" key="3">
    <source>
        <dbReference type="ARBA" id="ARBA00023295"/>
    </source>
</evidence>
<sequence length="466" mass="51448">MSSGNAESTWRRRGRAIASAAAIVAVTLVAASCSTGGDDGRATPDAQRFSAPPTTASTKPEAVPAKIAEPPSVDPGWPRWGFTHTGVSANNVTQEFERSVSQALSPTPLLQNQHIMGFGALNPEPHPGDYYWEDLDSRMNLMRQSGGTPVITLCCAPDWMKGGPEGPTEESAWKEHLEDAPYPEHFDNFAKLSAAVADRYRDVKYFMVWNELKGFWKDHSKPADYKGYTELYNKVYDAVKKVRPDAKIGGPYIGFDTNREGGSELRGSWGVVNQNVLDAFDYWYKNKKGADFVVVDGASLTDAHEMLPDAFGALSKFSAVTSWLRKKTGDMPIWWSEWYFIPEDGTSWPMPKRLAVQAASMIEFARSGAATALYWNPQAKSGPCDGCMWDPQNGALLPTGKLVNDFARWFPAETKLQDVTSSDPAVRVLAQPRQLVMVNTTEKEVSATVDGKKVTLQPYEVKWSAR</sequence>
<reference evidence="7" key="1">
    <citation type="journal article" date="2019" name="Int. J. Syst. Evol. Microbiol.">
        <title>The Global Catalogue of Microorganisms (GCM) 10K type strain sequencing project: providing services to taxonomists for standard genome sequencing and annotation.</title>
        <authorList>
            <consortium name="The Broad Institute Genomics Platform"/>
            <consortium name="The Broad Institute Genome Sequencing Center for Infectious Disease"/>
            <person name="Wu L."/>
            <person name="Ma J."/>
        </authorList>
    </citation>
    <scope>NUCLEOTIDE SEQUENCE [LARGE SCALE GENOMIC DNA]</scope>
    <source>
        <strain evidence="7">CCUG 62974</strain>
    </source>
</reference>
<comment type="caution">
    <text evidence="6">The sequence shown here is derived from an EMBL/GenBank/DDBJ whole genome shotgun (WGS) entry which is preliminary data.</text>
</comment>
<dbReference type="Gene3D" id="3.20.20.80">
    <property type="entry name" value="Glycosidases"/>
    <property type="match status" value="1"/>
</dbReference>
<evidence type="ECO:0000256" key="1">
    <source>
        <dbReference type="ARBA" id="ARBA00008875"/>
    </source>
</evidence>
<accession>A0ABW3DL03</accession>
<dbReference type="SUPFAM" id="SSF51445">
    <property type="entry name" value="(Trans)glycosidases"/>
    <property type="match status" value="1"/>
</dbReference>
<evidence type="ECO:0000256" key="4">
    <source>
        <dbReference type="SAM" id="MobiDB-lite"/>
    </source>
</evidence>
<dbReference type="Proteomes" id="UP001597024">
    <property type="component" value="Unassembled WGS sequence"/>
</dbReference>
<evidence type="ECO:0000313" key="6">
    <source>
        <dbReference type="EMBL" id="MFD0884575.1"/>
    </source>
</evidence>
<dbReference type="Pfam" id="PF01229">
    <property type="entry name" value="Glyco_hydro_39"/>
    <property type="match status" value="1"/>
</dbReference>
<dbReference type="EMBL" id="JBHTHX010000190">
    <property type="protein sequence ID" value="MFD0884575.1"/>
    <property type="molecule type" value="Genomic_DNA"/>
</dbReference>
<comment type="similarity">
    <text evidence="1">Belongs to the glycosyl hydrolase 39 family.</text>
</comment>
<keyword evidence="7" id="KW-1185">Reference proteome</keyword>
<proteinExistence type="inferred from homology"/>
<evidence type="ECO:0000259" key="5">
    <source>
        <dbReference type="Pfam" id="PF01229"/>
    </source>
</evidence>